<organism evidence="3 5">
    <name type="scientific">Leucobacter muris</name>
    <dbReference type="NCBI Taxonomy" id="1935379"/>
    <lineage>
        <taxon>Bacteria</taxon>
        <taxon>Bacillati</taxon>
        <taxon>Actinomycetota</taxon>
        <taxon>Actinomycetes</taxon>
        <taxon>Micrococcales</taxon>
        <taxon>Microbacteriaceae</taxon>
        <taxon>Leucobacter</taxon>
    </lineage>
</organism>
<name>A0ABX5QGX6_9MICO</name>
<dbReference type="PANTHER" id="PTHR13504">
    <property type="entry name" value="FIDO DOMAIN-CONTAINING PROTEIN DDB_G0283145"/>
    <property type="match status" value="1"/>
</dbReference>
<dbReference type="PANTHER" id="PTHR13504:SF38">
    <property type="entry name" value="FIDO DOMAIN-CONTAINING PROTEIN"/>
    <property type="match status" value="1"/>
</dbReference>
<keyword evidence="1" id="KW-0812">Transmembrane</keyword>
<dbReference type="EMBL" id="CP035037">
    <property type="protein sequence ID" value="QAB18745.1"/>
    <property type="molecule type" value="Genomic_DNA"/>
</dbReference>
<dbReference type="InterPro" id="IPR003812">
    <property type="entry name" value="Fido"/>
</dbReference>
<dbReference type="SUPFAM" id="SSF140931">
    <property type="entry name" value="Fic-like"/>
    <property type="match status" value="1"/>
</dbReference>
<evidence type="ECO:0000256" key="1">
    <source>
        <dbReference type="SAM" id="Phobius"/>
    </source>
</evidence>
<gene>
    <name evidence="3" type="ORF">Leucomu_10805</name>
    <name evidence="4" type="ORF">Leucomu_13235</name>
</gene>
<dbReference type="InterPro" id="IPR036597">
    <property type="entry name" value="Fido-like_dom_sf"/>
</dbReference>
<feature type="transmembrane region" description="Helical" evidence="1">
    <location>
        <begin position="197"/>
        <end position="214"/>
    </location>
</feature>
<evidence type="ECO:0000313" key="3">
    <source>
        <dbReference type="EMBL" id="QAB18342.1"/>
    </source>
</evidence>
<feature type="domain" description="Fido" evidence="2">
    <location>
        <begin position="124"/>
        <end position="280"/>
    </location>
</feature>
<evidence type="ECO:0000313" key="4">
    <source>
        <dbReference type="EMBL" id="QAB18745.1"/>
    </source>
</evidence>
<evidence type="ECO:0000313" key="5">
    <source>
        <dbReference type="Proteomes" id="UP000285768"/>
    </source>
</evidence>
<dbReference type="PROSITE" id="PS51459">
    <property type="entry name" value="FIDO"/>
    <property type="match status" value="1"/>
</dbReference>
<dbReference type="Gene3D" id="1.10.3290.10">
    <property type="entry name" value="Fido-like domain"/>
    <property type="match status" value="1"/>
</dbReference>
<keyword evidence="5" id="KW-1185">Reference proteome</keyword>
<dbReference type="RefSeq" id="WP_128387232.1">
    <property type="nucleotide sequence ID" value="NZ_CP035037.1"/>
</dbReference>
<sequence>METTHRAYADSHPWLTFKFDNRDLPPLIWAQLGECYSKSMHLIGTPLMPGTADHLSVIYLRRGALASAQIEGNTLTQEEVDKLLERGKTQPPSREYLEQEVLNVMAALESVRETAASVDGDFRLTPEWIKSIHAMLMADMELEDHVVPGEFRDVNVGVGLYRGAPTEDVEFLMQKLCDWLNAILDDAAKQEQPENRFYFVFLAAVLAHLYVAWIHPFGDGNGRTSRLIECAILATSGLVPWVSANVLSDFYNRTKSRYYTRLSEASIHGDVVGFVAYSAQGFRDELRAQVEAVQHQQRLVAWVNYVHERFRNEPQNRIAKRRRDLLLSMDEDVEYTRDQLEIITAWHAREYAKQHQRTLSRDLGKLKELGLVEEVRKGVFEAKVWLMSAFMPVPQLGTVMPVRADAGSLVAEGGTTE</sequence>
<protein>
    <submittedName>
        <fullName evidence="3">Fic family protein</fullName>
    </submittedName>
</protein>
<dbReference type="Proteomes" id="UP000285768">
    <property type="component" value="Chromosome"/>
</dbReference>
<proteinExistence type="predicted"/>
<dbReference type="EMBL" id="CP035037">
    <property type="protein sequence ID" value="QAB18342.1"/>
    <property type="molecule type" value="Genomic_DNA"/>
</dbReference>
<dbReference type="Pfam" id="PF02661">
    <property type="entry name" value="Fic"/>
    <property type="match status" value="1"/>
</dbReference>
<keyword evidence="1" id="KW-0472">Membrane</keyword>
<keyword evidence="1" id="KW-1133">Transmembrane helix</keyword>
<reference evidence="3 5" key="1">
    <citation type="submission" date="2019-01" db="EMBL/GenBank/DDBJ databases">
        <title>Leucobacter muris sp. nov. isolated from the nose of a laboratory mouse.</title>
        <authorList>
            <person name="Benga L."/>
            <person name="Sproeer C."/>
            <person name="Schumann P."/>
            <person name="Verbarg S."/>
            <person name="Bunk B."/>
            <person name="Engelhardt E."/>
            <person name="Benten P.M."/>
            <person name="Sager M."/>
        </authorList>
    </citation>
    <scope>NUCLEOTIDE SEQUENCE [LARGE SCALE GENOMIC DNA]</scope>
    <source>
        <strain evidence="3 5">DSM 101948</strain>
    </source>
</reference>
<dbReference type="InterPro" id="IPR040198">
    <property type="entry name" value="Fido_containing"/>
</dbReference>
<accession>A0ABX5QGX6</accession>
<evidence type="ECO:0000259" key="2">
    <source>
        <dbReference type="PROSITE" id="PS51459"/>
    </source>
</evidence>